<evidence type="ECO:0000256" key="1">
    <source>
        <dbReference type="SAM" id="Phobius"/>
    </source>
</evidence>
<name>A0A1T4YT70_9BACL</name>
<dbReference type="Proteomes" id="UP000190042">
    <property type="component" value="Unassembled WGS sequence"/>
</dbReference>
<dbReference type="AlphaFoldDB" id="A0A1T4YT70"/>
<evidence type="ECO:0000313" key="2">
    <source>
        <dbReference type="EMBL" id="SKB04989.1"/>
    </source>
</evidence>
<protein>
    <submittedName>
        <fullName evidence="2">Uncharacterized protein</fullName>
    </submittedName>
</protein>
<keyword evidence="1" id="KW-0472">Membrane</keyword>
<evidence type="ECO:0000313" key="3">
    <source>
        <dbReference type="Proteomes" id="UP000190042"/>
    </source>
</evidence>
<dbReference type="EMBL" id="FUYJ01000009">
    <property type="protein sequence ID" value="SKB04989.1"/>
    <property type="molecule type" value="Genomic_DNA"/>
</dbReference>
<reference evidence="3" key="1">
    <citation type="submission" date="2017-02" db="EMBL/GenBank/DDBJ databases">
        <authorList>
            <person name="Varghese N."/>
            <person name="Submissions S."/>
        </authorList>
    </citation>
    <scope>NUCLEOTIDE SEQUENCE [LARGE SCALE GENOMIC DNA]</scope>
    <source>
        <strain evidence="3">DSM 23966</strain>
    </source>
</reference>
<organism evidence="2 3">
    <name type="scientific">Sporosarcina newyorkensis</name>
    <dbReference type="NCBI Taxonomy" id="759851"/>
    <lineage>
        <taxon>Bacteria</taxon>
        <taxon>Bacillati</taxon>
        <taxon>Bacillota</taxon>
        <taxon>Bacilli</taxon>
        <taxon>Bacillales</taxon>
        <taxon>Caryophanaceae</taxon>
        <taxon>Sporosarcina</taxon>
    </lineage>
</organism>
<keyword evidence="1" id="KW-1133">Transmembrane helix</keyword>
<gene>
    <name evidence="2" type="ORF">SAMN04244570_3513</name>
</gene>
<accession>A0A1T4YT70</accession>
<keyword evidence="3" id="KW-1185">Reference proteome</keyword>
<proteinExistence type="predicted"/>
<feature type="transmembrane region" description="Helical" evidence="1">
    <location>
        <begin position="17"/>
        <end position="36"/>
    </location>
</feature>
<dbReference type="RefSeq" id="WP_078818495.1">
    <property type="nucleotide sequence ID" value="NZ_FUYJ01000009.1"/>
</dbReference>
<keyword evidence="1" id="KW-0812">Transmembrane</keyword>
<sequence>MSENQSQEEQRERNERIGCGALLFVIIIGFIIYSLATSESDSYDPNDWNFDGKVDYDDAEMKLDWIIENE</sequence>